<name>A0A4Z0FAJ1_9GAMM</name>
<gene>
    <name evidence="6" type="ORF">E4680_05665</name>
</gene>
<evidence type="ECO:0000313" key="6">
    <source>
        <dbReference type="EMBL" id="TFZ83170.1"/>
    </source>
</evidence>
<keyword evidence="5" id="KW-0560">Oxidoreductase</keyword>
<dbReference type="CDD" id="cd08255">
    <property type="entry name" value="2-desacetyl-2-hydroxyethyl_bacteriochlorophyllide_like"/>
    <property type="match status" value="1"/>
</dbReference>
<protein>
    <submittedName>
        <fullName evidence="6">Dehydrogenase</fullName>
    </submittedName>
</protein>
<evidence type="ECO:0000256" key="5">
    <source>
        <dbReference type="ARBA" id="ARBA00023002"/>
    </source>
</evidence>
<dbReference type="OrthoDB" id="9781588at2"/>
<evidence type="ECO:0000256" key="2">
    <source>
        <dbReference type="ARBA" id="ARBA00008072"/>
    </source>
</evidence>
<dbReference type="Gene3D" id="3.40.50.720">
    <property type="entry name" value="NAD(P)-binding Rossmann-like Domain"/>
    <property type="match status" value="1"/>
</dbReference>
<dbReference type="Proteomes" id="UP000297890">
    <property type="component" value="Unassembled WGS sequence"/>
</dbReference>
<evidence type="ECO:0000256" key="4">
    <source>
        <dbReference type="ARBA" id="ARBA00022833"/>
    </source>
</evidence>
<reference evidence="6 7" key="1">
    <citation type="journal article" date="2019" name="ISME J.">
        <title>Candidatus Macondimonas diazotrophica, a novel gammaproteobacterial genus dominating crude-oil-contaminated coastal sediments.</title>
        <authorList>
            <person name="Karthikeyan S."/>
            <person name="Konstantinidis K."/>
        </authorList>
    </citation>
    <scope>NUCLEOTIDE SEQUENCE [LARGE SCALE GENOMIC DNA]</scope>
    <source>
        <strain evidence="6 7">KTK01</strain>
    </source>
</reference>
<comment type="similarity">
    <text evidence="2">Belongs to the zinc-containing alcohol dehydrogenase family.</text>
</comment>
<sequence>MSRPTALWVLAPGQAALREAATHASPDALTLRTRFSGISRGTESLVFQGRVPASEWTRMRCPHQEGEFPGPVKYGYSLVGQVESGPDQGRWAFALHPHQDWCRLLPDALHWLPEGLPPRRAVLAANMETAVNALWDAGVRIGDQVTVVGGGVIGLLVAYLSAQIAGTQVSLVDTNPARAALARHLGLTWMGADTEPQPGADVVFHASGTPEGLAFALASAGFEARVLELSWYGDRTVPLPLGAAFHAQRLAIVASQVGHVAPSRRARWGTGRRLALALALLRDPRLDRLLEPDWPFADAPRALTKVCEAPGALCQVLTYE</sequence>
<accession>A0A4Z0FAJ1</accession>
<dbReference type="SUPFAM" id="SSF50129">
    <property type="entry name" value="GroES-like"/>
    <property type="match status" value="1"/>
</dbReference>
<dbReference type="PANTHER" id="PTHR43350">
    <property type="entry name" value="NAD-DEPENDENT ALCOHOL DEHYDROGENASE"/>
    <property type="match status" value="1"/>
</dbReference>
<dbReference type="InterPro" id="IPR011032">
    <property type="entry name" value="GroES-like_sf"/>
</dbReference>
<dbReference type="PANTHER" id="PTHR43350:SF19">
    <property type="entry name" value="D-GULOSIDE 3-DEHYDROGENASE"/>
    <property type="match status" value="1"/>
</dbReference>
<organism evidence="6 7">
    <name type="scientific">Candidatus Macondimonas diazotrophica</name>
    <dbReference type="NCBI Taxonomy" id="2305248"/>
    <lineage>
        <taxon>Bacteria</taxon>
        <taxon>Pseudomonadati</taxon>
        <taxon>Pseudomonadota</taxon>
        <taxon>Gammaproteobacteria</taxon>
        <taxon>Chromatiales</taxon>
        <taxon>Ectothiorhodospiraceae</taxon>
        <taxon>Candidatus Macondimonas</taxon>
    </lineage>
</organism>
<keyword evidence="7" id="KW-1185">Reference proteome</keyword>
<keyword evidence="3" id="KW-0479">Metal-binding</keyword>
<evidence type="ECO:0000256" key="3">
    <source>
        <dbReference type="ARBA" id="ARBA00022723"/>
    </source>
</evidence>
<dbReference type="EMBL" id="SRIO01000005">
    <property type="protein sequence ID" value="TFZ83170.1"/>
    <property type="molecule type" value="Genomic_DNA"/>
</dbReference>
<keyword evidence="4" id="KW-0862">Zinc</keyword>
<comment type="caution">
    <text evidence="6">The sequence shown here is derived from an EMBL/GenBank/DDBJ whole genome shotgun (WGS) entry which is preliminary data.</text>
</comment>
<dbReference type="GO" id="GO:0016491">
    <property type="term" value="F:oxidoreductase activity"/>
    <property type="evidence" value="ECO:0007669"/>
    <property type="project" value="UniProtKB-KW"/>
</dbReference>
<dbReference type="SUPFAM" id="SSF51735">
    <property type="entry name" value="NAD(P)-binding Rossmann-fold domains"/>
    <property type="match status" value="1"/>
</dbReference>
<dbReference type="GO" id="GO:0046872">
    <property type="term" value="F:metal ion binding"/>
    <property type="evidence" value="ECO:0007669"/>
    <property type="project" value="UniProtKB-KW"/>
</dbReference>
<comment type="cofactor">
    <cofactor evidence="1">
        <name>Zn(2+)</name>
        <dbReference type="ChEBI" id="CHEBI:29105"/>
    </cofactor>
</comment>
<dbReference type="AlphaFoldDB" id="A0A4Z0FAJ1"/>
<evidence type="ECO:0000313" key="7">
    <source>
        <dbReference type="Proteomes" id="UP000297890"/>
    </source>
</evidence>
<evidence type="ECO:0000256" key="1">
    <source>
        <dbReference type="ARBA" id="ARBA00001947"/>
    </source>
</evidence>
<proteinExistence type="inferred from homology"/>
<dbReference type="Gene3D" id="3.90.180.10">
    <property type="entry name" value="Medium-chain alcohol dehydrogenases, catalytic domain"/>
    <property type="match status" value="1"/>
</dbReference>
<dbReference type="InterPro" id="IPR036291">
    <property type="entry name" value="NAD(P)-bd_dom_sf"/>
</dbReference>